<evidence type="ECO:0000313" key="2">
    <source>
        <dbReference type="Proteomes" id="UP000248806"/>
    </source>
</evidence>
<accession>A0A326U6B7</accession>
<keyword evidence="2" id="KW-1185">Reference proteome</keyword>
<reference evidence="1 2" key="1">
    <citation type="submission" date="2018-06" db="EMBL/GenBank/DDBJ databases">
        <title>Genomic Encyclopedia of Archaeal and Bacterial Type Strains, Phase II (KMG-II): from individual species to whole genera.</title>
        <authorList>
            <person name="Goeker M."/>
        </authorList>
    </citation>
    <scope>NUCLEOTIDE SEQUENCE [LARGE SCALE GENOMIC DNA]</scope>
    <source>
        <strain evidence="1 2">ATCC BAA-1881</strain>
    </source>
</reference>
<proteinExistence type="predicted"/>
<protein>
    <submittedName>
        <fullName evidence="1">Uncharacterized protein</fullName>
    </submittedName>
</protein>
<organism evidence="1 2">
    <name type="scientific">Thermosporothrix hazakensis</name>
    <dbReference type="NCBI Taxonomy" id="644383"/>
    <lineage>
        <taxon>Bacteria</taxon>
        <taxon>Bacillati</taxon>
        <taxon>Chloroflexota</taxon>
        <taxon>Ktedonobacteria</taxon>
        <taxon>Ktedonobacterales</taxon>
        <taxon>Thermosporotrichaceae</taxon>
        <taxon>Thermosporothrix</taxon>
    </lineage>
</organism>
<dbReference type="Proteomes" id="UP000248806">
    <property type="component" value="Unassembled WGS sequence"/>
</dbReference>
<name>A0A326U6B7_THEHA</name>
<gene>
    <name evidence="1" type="ORF">EI42_05987</name>
</gene>
<dbReference type="AlphaFoldDB" id="A0A326U6B7"/>
<comment type="caution">
    <text evidence="1">The sequence shown here is derived from an EMBL/GenBank/DDBJ whole genome shotgun (WGS) entry which is preliminary data.</text>
</comment>
<sequence length="84" mass="9364">MVVALSGAKMPSQQWWVEHGCEIKEVFSGCFLVKLPSNAQIFFPDDYDLGSFSIIFDNGSIIGVFWNPDVCQVSCELIKDASKE</sequence>
<dbReference type="RefSeq" id="WP_111326207.1">
    <property type="nucleotide sequence ID" value="NZ_BIFX01000001.1"/>
</dbReference>
<dbReference type="EMBL" id="QKUF01000044">
    <property type="protein sequence ID" value="PZW19678.1"/>
    <property type="molecule type" value="Genomic_DNA"/>
</dbReference>
<evidence type="ECO:0000313" key="1">
    <source>
        <dbReference type="EMBL" id="PZW19678.1"/>
    </source>
</evidence>